<dbReference type="GO" id="GO:0003677">
    <property type="term" value="F:DNA binding"/>
    <property type="evidence" value="ECO:0007669"/>
    <property type="project" value="InterPro"/>
</dbReference>
<dbReference type="PATRIC" id="fig|1447256.3.peg.112"/>
<name>A0A0G9K7Q5_9BACT</name>
<protein>
    <submittedName>
        <fullName evidence="2">Transposase ISSod1</fullName>
    </submittedName>
</protein>
<dbReference type="Gene3D" id="1.10.10.60">
    <property type="entry name" value="Homeodomain-like"/>
    <property type="match status" value="1"/>
</dbReference>
<sequence length="103" mass="11975">MSRSKYNEEFRSSTVQLILNNNKSVKEISTDLDIHEKTLYSWIRAYKIKNKLPVEARTTYGTTASISESMEEELKRLRSENKILKQEREILKKAAAYAACETL</sequence>
<gene>
    <name evidence="2" type="ORF">AA20_00580</name>
</gene>
<evidence type="ECO:0000256" key="1">
    <source>
        <dbReference type="SAM" id="Coils"/>
    </source>
</evidence>
<dbReference type="EMBL" id="JAIQ01000022">
    <property type="protein sequence ID" value="KLE02506.1"/>
    <property type="molecule type" value="Genomic_DNA"/>
</dbReference>
<dbReference type="InterPro" id="IPR002514">
    <property type="entry name" value="Transposase_8"/>
</dbReference>
<accession>A0A0G9K7Q5</accession>
<proteinExistence type="predicted"/>
<reference evidence="2 3" key="1">
    <citation type="submission" date="2014-01" db="EMBL/GenBank/DDBJ databases">
        <title>Development of a Comparative Genomic Fingerprinting Assay for High Resolution Genotyping of Arcobacter butzleri.</title>
        <authorList>
            <person name="Webb A.L."/>
            <person name="Inglis G.D."/>
            <person name="Kruczkiewicz P."/>
            <person name="Selinger L.B."/>
            <person name="Taboada E.N."/>
        </authorList>
    </citation>
    <scope>NUCLEOTIDE SEQUENCE [LARGE SCALE GENOMIC DNA]</scope>
    <source>
        <strain evidence="2 3">L348</strain>
    </source>
</reference>
<feature type="coiled-coil region" evidence="1">
    <location>
        <begin position="67"/>
        <end position="94"/>
    </location>
</feature>
<comment type="caution">
    <text evidence="2">The sequence shown here is derived from an EMBL/GenBank/DDBJ whole genome shotgun (WGS) entry which is preliminary data.</text>
</comment>
<dbReference type="AlphaFoldDB" id="A0A0G9K7Q5"/>
<keyword evidence="1" id="KW-0175">Coiled coil</keyword>
<dbReference type="GO" id="GO:0004803">
    <property type="term" value="F:transposase activity"/>
    <property type="evidence" value="ECO:0007669"/>
    <property type="project" value="InterPro"/>
</dbReference>
<dbReference type="Proteomes" id="UP000035514">
    <property type="component" value="Unassembled WGS sequence"/>
</dbReference>
<evidence type="ECO:0000313" key="3">
    <source>
        <dbReference type="Proteomes" id="UP000035514"/>
    </source>
</evidence>
<dbReference type="SUPFAM" id="SSF46689">
    <property type="entry name" value="Homeodomain-like"/>
    <property type="match status" value="1"/>
</dbReference>
<organism evidence="2 3">
    <name type="scientific">Aliarcobacter butzleri L348</name>
    <dbReference type="NCBI Taxonomy" id="1447256"/>
    <lineage>
        <taxon>Bacteria</taxon>
        <taxon>Pseudomonadati</taxon>
        <taxon>Campylobacterota</taxon>
        <taxon>Epsilonproteobacteria</taxon>
        <taxon>Campylobacterales</taxon>
        <taxon>Arcobacteraceae</taxon>
        <taxon>Aliarcobacter</taxon>
    </lineage>
</organism>
<evidence type="ECO:0000313" key="2">
    <source>
        <dbReference type="EMBL" id="KLE02506.1"/>
    </source>
</evidence>
<dbReference type="GO" id="GO:0006313">
    <property type="term" value="P:DNA transposition"/>
    <property type="evidence" value="ECO:0007669"/>
    <property type="project" value="InterPro"/>
</dbReference>
<dbReference type="RefSeq" id="WP_046995991.1">
    <property type="nucleotide sequence ID" value="NZ_JAIQ01000022.1"/>
</dbReference>
<dbReference type="InterPro" id="IPR009057">
    <property type="entry name" value="Homeodomain-like_sf"/>
</dbReference>
<dbReference type="Pfam" id="PF01527">
    <property type="entry name" value="HTH_Tnp_1"/>
    <property type="match status" value="1"/>
</dbReference>